<dbReference type="Proteomes" id="UP000799755">
    <property type="component" value="Unassembled WGS sequence"/>
</dbReference>
<gene>
    <name evidence="1" type="ORF">BDR25DRAFT_320392</name>
</gene>
<comment type="caution">
    <text evidence="1">The sequence shown here is derived from an EMBL/GenBank/DDBJ whole genome shotgun (WGS) entry which is preliminary data.</text>
</comment>
<evidence type="ECO:0000313" key="2">
    <source>
        <dbReference type="Proteomes" id="UP000799755"/>
    </source>
</evidence>
<proteinExistence type="predicted"/>
<keyword evidence="2" id="KW-1185">Reference proteome</keyword>
<accession>A0ACB6Q8S5</accession>
<organism evidence="1 2">
    <name type="scientific">Lindgomyces ingoldianus</name>
    <dbReference type="NCBI Taxonomy" id="673940"/>
    <lineage>
        <taxon>Eukaryota</taxon>
        <taxon>Fungi</taxon>
        <taxon>Dikarya</taxon>
        <taxon>Ascomycota</taxon>
        <taxon>Pezizomycotina</taxon>
        <taxon>Dothideomycetes</taxon>
        <taxon>Pleosporomycetidae</taxon>
        <taxon>Pleosporales</taxon>
        <taxon>Lindgomycetaceae</taxon>
        <taxon>Lindgomyces</taxon>
    </lineage>
</organism>
<dbReference type="EMBL" id="MU003557">
    <property type="protein sequence ID" value="KAF2462940.1"/>
    <property type="molecule type" value="Genomic_DNA"/>
</dbReference>
<protein>
    <submittedName>
        <fullName evidence="1">Uncharacterized protein</fullName>
    </submittedName>
</protein>
<name>A0ACB6Q8S5_9PLEO</name>
<reference evidence="1" key="1">
    <citation type="journal article" date="2020" name="Stud. Mycol.">
        <title>101 Dothideomycetes genomes: a test case for predicting lifestyles and emergence of pathogens.</title>
        <authorList>
            <person name="Haridas S."/>
            <person name="Albert R."/>
            <person name="Binder M."/>
            <person name="Bloem J."/>
            <person name="Labutti K."/>
            <person name="Salamov A."/>
            <person name="Andreopoulos B."/>
            <person name="Baker S."/>
            <person name="Barry K."/>
            <person name="Bills G."/>
            <person name="Bluhm B."/>
            <person name="Cannon C."/>
            <person name="Castanera R."/>
            <person name="Culley D."/>
            <person name="Daum C."/>
            <person name="Ezra D."/>
            <person name="Gonzalez J."/>
            <person name="Henrissat B."/>
            <person name="Kuo A."/>
            <person name="Liang C."/>
            <person name="Lipzen A."/>
            <person name="Lutzoni F."/>
            <person name="Magnuson J."/>
            <person name="Mondo S."/>
            <person name="Nolan M."/>
            <person name="Ohm R."/>
            <person name="Pangilinan J."/>
            <person name="Park H.-J."/>
            <person name="Ramirez L."/>
            <person name="Alfaro M."/>
            <person name="Sun H."/>
            <person name="Tritt A."/>
            <person name="Yoshinaga Y."/>
            <person name="Zwiers L.-H."/>
            <person name="Turgeon B."/>
            <person name="Goodwin S."/>
            <person name="Spatafora J."/>
            <person name="Crous P."/>
            <person name="Grigoriev I."/>
        </authorList>
    </citation>
    <scope>NUCLEOTIDE SEQUENCE</scope>
    <source>
        <strain evidence="1">ATCC 200398</strain>
    </source>
</reference>
<evidence type="ECO:0000313" key="1">
    <source>
        <dbReference type="EMBL" id="KAF2462940.1"/>
    </source>
</evidence>
<sequence length="109" mass="12150">MTWEDLEKARAEHAVKEAAKAEKRAKKTAREAMKIAKATLQAQDAGTGGGKRGRKRTAATAEVDLLEPRTKVARIQNGQVETNEVSTEPWRALVALTKQFYLYSLRKQP</sequence>